<dbReference type="OMA" id="INNIACP"/>
<organism evidence="1 2">
    <name type="scientific">Aspergillus terreus (strain NIH 2624 / FGSC A1156)</name>
    <dbReference type="NCBI Taxonomy" id="341663"/>
    <lineage>
        <taxon>Eukaryota</taxon>
        <taxon>Fungi</taxon>
        <taxon>Dikarya</taxon>
        <taxon>Ascomycota</taxon>
        <taxon>Pezizomycotina</taxon>
        <taxon>Eurotiomycetes</taxon>
        <taxon>Eurotiomycetidae</taxon>
        <taxon>Eurotiales</taxon>
        <taxon>Aspergillaceae</taxon>
        <taxon>Aspergillus</taxon>
        <taxon>Aspergillus subgen. Circumdati</taxon>
    </lineage>
</organism>
<dbReference type="InterPro" id="IPR029032">
    <property type="entry name" value="AhpD-like"/>
</dbReference>
<dbReference type="STRING" id="341663.Q0CJD3"/>
<dbReference type="RefSeq" id="XP_001215379.1">
    <property type="nucleotide sequence ID" value="XM_001215379.1"/>
</dbReference>
<dbReference type="Gene3D" id="1.20.1290.10">
    <property type="entry name" value="AhpD-like"/>
    <property type="match status" value="1"/>
</dbReference>
<sequence length="210" mass="23450">MDSTASSAAQDPYRKRCLVPYPTLEELPPVVRDKLQILPFRRNILFTIARSHGLAPHLLGLIGACFDGSQRKLPTLEWQLIVLRTATVLGAKYEWDVNLPVAEVYEMPQEKIDDIACSAEDILDHGKGPWTDRDRVLLRLVDEQLATYSNEEKTVGDAVQELGPDLVVEALVVIGLYALLARVLNGLRVDDDPEVPDLKEKIKRAITATK</sequence>
<dbReference type="AlphaFoldDB" id="Q0CJD3"/>
<dbReference type="OrthoDB" id="2567457at2759"/>
<dbReference type="PANTHER" id="PTHR34846:SF5">
    <property type="entry name" value="CARBOXYMUCONOLACTONE DECARBOXYLASE-LIKE DOMAIN-CONTAINING PROTEIN"/>
    <property type="match status" value="1"/>
</dbReference>
<gene>
    <name evidence="1" type="ORF">ATEG_06201</name>
</gene>
<reference evidence="2" key="1">
    <citation type="submission" date="2005-09" db="EMBL/GenBank/DDBJ databases">
        <title>Annotation of the Aspergillus terreus NIH2624 genome.</title>
        <authorList>
            <person name="Birren B.W."/>
            <person name="Lander E.S."/>
            <person name="Galagan J.E."/>
            <person name="Nusbaum C."/>
            <person name="Devon K."/>
            <person name="Henn M."/>
            <person name="Ma L.-J."/>
            <person name="Jaffe D.B."/>
            <person name="Butler J."/>
            <person name="Alvarez P."/>
            <person name="Gnerre S."/>
            <person name="Grabherr M."/>
            <person name="Kleber M."/>
            <person name="Mauceli E.W."/>
            <person name="Brockman W."/>
            <person name="Rounsley S."/>
            <person name="Young S.K."/>
            <person name="LaButti K."/>
            <person name="Pushparaj V."/>
            <person name="DeCaprio D."/>
            <person name="Crawford M."/>
            <person name="Koehrsen M."/>
            <person name="Engels R."/>
            <person name="Montgomery P."/>
            <person name="Pearson M."/>
            <person name="Howarth C."/>
            <person name="Larson L."/>
            <person name="Luoma S."/>
            <person name="White J."/>
            <person name="Alvarado L."/>
            <person name="Kodira C.D."/>
            <person name="Zeng Q."/>
            <person name="Oleary S."/>
            <person name="Yandava C."/>
            <person name="Denning D.W."/>
            <person name="Nierman W.C."/>
            <person name="Milne T."/>
            <person name="Madden K."/>
        </authorList>
    </citation>
    <scope>NUCLEOTIDE SEQUENCE [LARGE SCALE GENOMIC DNA]</scope>
    <source>
        <strain evidence="2">NIH 2624 / FGSC A1156</strain>
    </source>
</reference>
<dbReference type="EMBL" id="CH476601">
    <property type="protein sequence ID" value="EAU33962.1"/>
    <property type="molecule type" value="Genomic_DNA"/>
</dbReference>
<evidence type="ECO:0008006" key="3">
    <source>
        <dbReference type="Google" id="ProtNLM"/>
    </source>
</evidence>
<dbReference type="GeneID" id="4321407"/>
<dbReference type="SUPFAM" id="SSF69118">
    <property type="entry name" value="AhpD-like"/>
    <property type="match status" value="1"/>
</dbReference>
<evidence type="ECO:0000313" key="1">
    <source>
        <dbReference type="EMBL" id="EAU33962.1"/>
    </source>
</evidence>
<proteinExistence type="predicted"/>
<protein>
    <recommendedName>
        <fullName evidence="3">Carboxymuconolactone decarboxylase-like domain-containing protein</fullName>
    </recommendedName>
</protein>
<dbReference type="PANTHER" id="PTHR34846">
    <property type="entry name" value="4-CARBOXYMUCONOLACTONE DECARBOXYLASE FAMILY PROTEIN (AFU_ORTHOLOGUE AFUA_6G11590)"/>
    <property type="match status" value="1"/>
</dbReference>
<dbReference type="HOGENOM" id="CLU_082760_2_2_1"/>
<dbReference type="eggNOG" id="ENOG502RZRE">
    <property type="taxonomic scope" value="Eukaryota"/>
</dbReference>
<dbReference type="VEuPathDB" id="FungiDB:ATEG_06201"/>
<name>Q0CJD3_ASPTN</name>
<evidence type="ECO:0000313" key="2">
    <source>
        <dbReference type="Proteomes" id="UP000007963"/>
    </source>
</evidence>
<accession>Q0CJD3</accession>
<dbReference type="Proteomes" id="UP000007963">
    <property type="component" value="Unassembled WGS sequence"/>
</dbReference>